<dbReference type="GO" id="GO:0004519">
    <property type="term" value="F:endonuclease activity"/>
    <property type="evidence" value="ECO:0007669"/>
    <property type="project" value="UniProtKB-KW"/>
</dbReference>
<name>A0A1H0T2I5_SELRU</name>
<dbReference type="PANTHER" id="PTHR43581">
    <property type="entry name" value="ATP/GTP PHOSPHATASE"/>
    <property type="match status" value="1"/>
</dbReference>
<keyword evidence="3" id="KW-0540">Nuclease</keyword>
<dbReference type="InterPro" id="IPR041685">
    <property type="entry name" value="AAA_GajA/Old/RecF-like"/>
</dbReference>
<dbReference type="InterPro" id="IPR051396">
    <property type="entry name" value="Bact_Antivir_Def_Nuclease"/>
</dbReference>
<dbReference type="Pfam" id="PF13175">
    <property type="entry name" value="AAA_15"/>
    <property type="match status" value="2"/>
</dbReference>
<evidence type="ECO:0000313" key="3">
    <source>
        <dbReference type="EMBL" id="SDP48025.1"/>
    </source>
</evidence>
<keyword evidence="3" id="KW-0255">Endonuclease</keyword>
<gene>
    <name evidence="3" type="ORF">SAMN05216366_1215</name>
</gene>
<dbReference type="Proteomes" id="UP000182412">
    <property type="component" value="Unassembled WGS sequence"/>
</dbReference>
<evidence type="ECO:0000259" key="1">
    <source>
        <dbReference type="Pfam" id="PF13175"/>
    </source>
</evidence>
<accession>A0A1H0T2I5</accession>
<dbReference type="Gene3D" id="3.40.50.300">
    <property type="entry name" value="P-loop containing nucleotide triphosphate hydrolases"/>
    <property type="match status" value="1"/>
</dbReference>
<evidence type="ECO:0000313" key="4">
    <source>
        <dbReference type="Proteomes" id="UP000182412"/>
    </source>
</evidence>
<sequence length="656" mass="75162">MDSLYISRVVIKNYRNFKDLDVNLQHKSVIVGENNIGKTNFIRALQLILDPSLSDEDRMLSESDFNDSLENPMENNQEILIQIYISNYRRNVAVMTMLSDATVLDDEGNEALLLSYKFFPHIDDFGNKEYQYEVYMRDNMSRKFGSRERKYLNIKVIKALRDVEVDLRNSKKSPVKKMLDDYKISKEVLENIASEYKECGDRVLNLDEINDMTMHINERFSEILGNHDYDISLQAMEVDPTRVLGSLKMLMANRSVSDSSLGLDNILYISLVLQMLKDKTVPTFVSGIEYSELLTKENSEILGECYIPNAGGNYVLRTDISEENYAALYTFMTDNGHGNNAVTLLAIEEPEAHLHPVYQRLIYKDVINRNGFPILLTTHSTHITSVAPIKSLVHLHQESGSTVAHSTASMPMIDGEFLDVERYLDVKRGEIFLGKGVILVEGIAEEYIIPKFAELIGKPLDEKGIVVCNINCTNFKPYMKMLKSLSIPYSVITDGDFYIENTEDGEESTRNYHVMEKDVKDNDTYGSLGMENAIKTFEALNDSVPENTDLDLHFSERGYFIGKYTFEVDMMECTSTEDGERAFTDTFNQLVESNRKQNNFKNRLRNQDYEFCLRRIEDQSVGKGRFAQIFSGKCVADNCPDYVKNAIEYIYTKVDE</sequence>
<dbReference type="CDD" id="cd01026">
    <property type="entry name" value="TOPRIM_OLD"/>
    <property type="match status" value="1"/>
</dbReference>
<proteinExistence type="predicted"/>
<feature type="domain" description="Endonuclease GajA/Old nuclease/RecF-like AAA" evidence="1">
    <location>
        <begin position="5"/>
        <end position="152"/>
    </location>
</feature>
<dbReference type="EMBL" id="FNJQ01000021">
    <property type="protein sequence ID" value="SDP48025.1"/>
    <property type="molecule type" value="Genomic_DNA"/>
</dbReference>
<dbReference type="Pfam" id="PF20469">
    <property type="entry name" value="OLD-like_TOPRIM"/>
    <property type="match status" value="1"/>
</dbReference>
<dbReference type="RefSeq" id="WP_074572703.1">
    <property type="nucleotide sequence ID" value="NZ_FNJQ01000021.1"/>
</dbReference>
<organism evidence="3 4">
    <name type="scientific">Selenomonas ruminantium</name>
    <dbReference type="NCBI Taxonomy" id="971"/>
    <lineage>
        <taxon>Bacteria</taxon>
        <taxon>Bacillati</taxon>
        <taxon>Bacillota</taxon>
        <taxon>Negativicutes</taxon>
        <taxon>Selenomonadales</taxon>
        <taxon>Selenomonadaceae</taxon>
        <taxon>Selenomonas</taxon>
    </lineage>
</organism>
<reference evidence="3 4" key="1">
    <citation type="submission" date="2016-10" db="EMBL/GenBank/DDBJ databases">
        <authorList>
            <person name="de Groot N.N."/>
        </authorList>
    </citation>
    <scope>NUCLEOTIDE SEQUENCE [LARGE SCALE GENOMIC DNA]</scope>
    <source>
        <strain evidence="3 4">S137</strain>
    </source>
</reference>
<feature type="domain" description="OLD protein-like TOPRIM" evidence="2">
    <location>
        <begin position="432"/>
        <end position="496"/>
    </location>
</feature>
<dbReference type="AlphaFoldDB" id="A0A1H0T2I5"/>
<dbReference type="PANTHER" id="PTHR43581:SF4">
    <property type="entry name" value="ATP_GTP PHOSPHATASE"/>
    <property type="match status" value="1"/>
</dbReference>
<dbReference type="InterPro" id="IPR027417">
    <property type="entry name" value="P-loop_NTPase"/>
</dbReference>
<protein>
    <submittedName>
        <fullName evidence="3">Putative ATP-dependent endonuclease of the OLD family</fullName>
    </submittedName>
</protein>
<dbReference type="SUPFAM" id="SSF52540">
    <property type="entry name" value="P-loop containing nucleoside triphosphate hydrolases"/>
    <property type="match status" value="1"/>
</dbReference>
<keyword evidence="3" id="KW-0378">Hydrolase</keyword>
<dbReference type="InterPro" id="IPR034139">
    <property type="entry name" value="TOPRIM_OLD"/>
</dbReference>
<dbReference type="OrthoDB" id="1684914at2"/>
<evidence type="ECO:0000259" key="2">
    <source>
        <dbReference type="Pfam" id="PF20469"/>
    </source>
</evidence>
<feature type="domain" description="Endonuclease GajA/Old nuclease/RecF-like AAA" evidence="1">
    <location>
        <begin position="339"/>
        <end position="383"/>
    </location>
</feature>